<dbReference type="OrthoDB" id="550558at2759"/>
<dbReference type="KEGG" id="pco:PHACADRAFT_135702"/>
<dbReference type="AlphaFoldDB" id="K5XFF2"/>
<protein>
    <recommendedName>
        <fullName evidence="1">Calcineurin-like phosphoesterase domain-containing protein</fullName>
    </recommendedName>
</protein>
<dbReference type="InParanoid" id="K5XFF2"/>
<sequence>MNIQLLSDLYLECERPNAKPGKEFYHYEFPVAAQYLALLGDVGCTFQDEMFVWLRDQLPKFKMIFFVAGNHEPYRSTVPESHARLRAFEAESNGRFVFLNRTRYDLTPTLTILGCTLWAALDSEYLDILSWALQDFKRIDGFTPEAFIAEHRADVAWLNTTVTQIAAQEPRRKVLVLTHHAPTIGGTSDLKFVGQDNPTNSAFASELTGEPCWTAGNVTLWMFGHTHWCCDFMKAGVRVVSNQRGYREGSEGYSLTKVIALED</sequence>
<dbReference type="SUPFAM" id="SSF56300">
    <property type="entry name" value="Metallo-dependent phosphatases"/>
    <property type="match status" value="1"/>
</dbReference>
<evidence type="ECO:0000259" key="1">
    <source>
        <dbReference type="Pfam" id="PF00149"/>
    </source>
</evidence>
<dbReference type="PANTHER" id="PTHR37844:SF2">
    <property type="entry name" value="SER_THR PROTEIN PHOSPHATASE SUPERFAMILY (AFU_ORTHOLOGUE AFUA_1G14840)"/>
    <property type="match status" value="1"/>
</dbReference>
<evidence type="ECO:0000313" key="2">
    <source>
        <dbReference type="EMBL" id="EKM61792.1"/>
    </source>
</evidence>
<feature type="domain" description="Calcineurin-like phosphoesterase" evidence="1">
    <location>
        <begin position="39"/>
        <end position="228"/>
    </location>
</feature>
<name>K5XFF2_PHACS</name>
<dbReference type="InterPro" id="IPR029052">
    <property type="entry name" value="Metallo-depent_PP-like"/>
</dbReference>
<dbReference type="Gene3D" id="3.60.21.10">
    <property type="match status" value="1"/>
</dbReference>
<dbReference type="GeneID" id="18908342"/>
<keyword evidence="3" id="KW-1185">Reference proteome</keyword>
<accession>K5XFF2</accession>
<dbReference type="Pfam" id="PF00149">
    <property type="entry name" value="Metallophos"/>
    <property type="match status" value="1"/>
</dbReference>
<proteinExistence type="predicted"/>
<organism evidence="2 3">
    <name type="scientific">Phanerochaete carnosa (strain HHB-10118-sp)</name>
    <name type="common">White-rot fungus</name>
    <name type="synonym">Peniophora carnosa</name>
    <dbReference type="NCBI Taxonomy" id="650164"/>
    <lineage>
        <taxon>Eukaryota</taxon>
        <taxon>Fungi</taxon>
        <taxon>Dikarya</taxon>
        <taxon>Basidiomycota</taxon>
        <taxon>Agaricomycotina</taxon>
        <taxon>Agaricomycetes</taxon>
        <taxon>Polyporales</taxon>
        <taxon>Phanerochaetaceae</taxon>
        <taxon>Phanerochaete</taxon>
    </lineage>
</organism>
<dbReference type="RefSeq" id="XP_007391192.1">
    <property type="nucleotide sequence ID" value="XM_007391130.1"/>
</dbReference>
<dbReference type="HOGENOM" id="CLU_060372_0_1_1"/>
<dbReference type="EMBL" id="JH930468">
    <property type="protein sequence ID" value="EKM61792.1"/>
    <property type="molecule type" value="Genomic_DNA"/>
</dbReference>
<reference evidence="2 3" key="1">
    <citation type="journal article" date="2012" name="BMC Genomics">
        <title>Comparative genomics of the white-rot fungi, Phanerochaete carnosa and P. chrysosporium, to elucidate the genetic basis of the distinct wood types they colonize.</title>
        <authorList>
            <person name="Suzuki H."/>
            <person name="MacDonald J."/>
            <person name="Syed K."/>
            <person name="Salamov A."/>
            <person name="Hori C."/>
            <person name="Aerts A."/>
            <person name="Henrissat B."/>
            <person name="Wiebenga A."/>
            <person name="vanKuyk P.A."/>
            <person name="Barry K."/>
            <person name="Lindquist E."/>
            <person name="LaButti K."/>
            <person name="Lapidus A."/>
            <person name="Lucas S."/>
            <person name="Coutinho P."/>
            <person name="Gong Y."/>
            <person name="Samejima M."/>
            <person name="Mahadevan R."/>
            <person name="Abou-Zaid M."/>
            <person name="de Vries R.P."/>
            <person name="Igarashi K."/>
            <person name="Yadav J.S."/>
            <person name="Grigoriev I.V."/>
            <person name="Master E.R."/>
        </authorList>
    </citation>
    <scope>NUCLEOTIDE SEQUENCE [LARGE SCALE GENOMIC DNA]</scope>
    <source>
        <strain evidence="2 3">HHB-10118-sp</strain>
    </source>
</reference>
<gene>
    <name evidence="2" type="ORF">PHACADRAFT_135702</name>
</gene>
<dbReference type="PANTHER" id="PTHR37844">
    <property type="entry name" value="SER/THR PROTEIN PHOSPHATASE SUPERFAMILY (AFU_ORTHOLOGUE AFUA_1G14840)"/>
    <property type="match status" value="1"/>
</dbReference>
<dbReference type="Proteomes" id="UP000008370">
    <property type="component" value="Unassembled WGS sequence"/>
</dbReference>
<dbReference type="InterPro" id="IPR004843">
    <property type="entry name" value="Calcineurin-like_PHP"/>
</dbReference>
<evidence type="ECO:0000313" key="3">
    <source>
        <dbReference type="Proteomes" id="UP000008370"/>
    </source>
</evidence>
<dbReference type="GO" id="GO:0016787">
    <property type="term" value="F:hydrolase activity"/>
    <property type="evidence" value="ECO:0007669"/>
    <property type="project" value="InterPro"/>
</dbReference>